<dbReference type="Pfam" id="PF00652">
    <property type="entry name" value="Ricin_B_lectin"/>
    <property type="match status" value="1"/>
</dbReference>
<name>A0A5B7EPX4_PORTR</name>
<proteinExistence type="predicted"/>
<dbReference type="EMBL" id="VSRR010003176">
    <property type="protein sequence ID" value="MPC34993.1"/>
    <property type="molecule type" value="Genomic_DNA"/>
</dbReference>
<accession>A0A5B7EPX4</accession>
<comment type="caution">
    <text evidence="2">The sequence shown here is derived from an EMBL/GenBank/DDBJ whole genome shotgun (WGS) entry which is preliminary data.</text>
</comment>
<dbReference type="PROSITE" id="PS50231">
    <property type="entry name" value="RICIN_B_LECTIN"/>
    <property type="match status" value="1"/>
</dbReference>
<dbReference type="SUPFAM" id="SSF50370">
    <property type="entry name" value="Ricin B-like lectins"/>
    <property type="match status" value="1"/>
</dbReference>
<sequence length="87" mass="9771">MTRDKQIKHSELCLTLPEPRPGTSLVLAPCQNSDLQKWVRMESDRVVMAEGLNLCVDSVREKAVGLVVEGCDKTILTQRWSFIANKS</sequence>
<gene>
    <name evidence="2" type="primary">GALNT2_0</name>
    <name evidence="2" type="ORF">E2C01_028400</name>
</gene>
<keyword evidence="2" id="KW-0808">Transferase</keyword>
<keyword evidence="3" id="KW-1185">Reference proteome</keyword>
<evidence type="ECO:0000313" key="3">
    <source>
        <dbReference type="Proteomes" id="UP000324222"/>
    </source>
</evidence>
<dbReference type="InterPro" id="IPR000772">
    <property type="entry name" value="Ricin_B_lectin"/>
</dbReference>
<feature type="domain" description="Ricin B lectin" evidence="1">
    <location>
        <begin position="2"/>
        <end position="80"/>
    </location>
</feature>
<dbReference type="AlphaFoldDB" id="A0A5B7EPX4"/>
<dbReference type="Gene3D" id="2.80.10.50">
    <property type="match status" value="1"/>
</dbReference>
<dbReference type="Proteomes" id="UP000324222">
    <property type="component" value="Unassembled WGS sequence"/>
</dbReference>
<evidence type="ECO:0000259" key="1">
    <source>
        <dbReference type="Pfam" id="PF00652"/>
    </source>
</evidence>
<dbReference type="OrthoDB" id="429263at2759"/>
<dbReference type="GO" id="GO:0016740">
    <property type="term" value="F:transferase activity"/>
    <property type="evidence" value="ECO:0007669"/>
    <property type="project" value="UniProtKB-KW"/>
</dbReference>
<evidence type="ECO:0000313" key="2">
    <source>
        <dbReference type="EMBL" id="MPC34993.1"/>
    </source>
</evidence>
<organism evidence="2 3">
    <name type="scientific">Portunus trituberculatus</name>
    <name type="common">Swimming crab</name>
    <name type="synonym">Neptunus trituberculatus</name>
    <dbReference type="NCBI Taxonomy" id="210409"/>
    <lineage>
        <taxon>Eukaryota</taxon>
        <taxon>Metazoa</taxon>
        <taxon>Ecdysozoa</taxon>
        <taxon>Arthropoda</taxon>
        <taxon>Crustacea</taxon>
        <taxon>Multicrustacea</taxon>
        <taxon>Malacostraca</taxon>
        <taxon>Eumalacostraca</taxon>
        <taxon>Eucarida</taxon>
        <taxon>Decapoda</taxon>
        <taxon>Pleocyemata</taxon>
        <taxon>Brachyura</taxon>
        <taxon>Eubrachyura</taxon>
        <taxon>Portunoidea</taxon>
        <taxon>Portunidae</taxon>
        <taxon>Portuninae</taxon>
        <taxon>Portunus</taxon>
    </lineage>
</organism>
<reference evidence="2 3" key="1">
    <citation type="submission" date="2019-05" db="EMBL/GenBank/DDBJ databases">
        <title>Another draft genome of Portunus trituberculatus and its Hox gene families provides insights of decapod evolution.</title>
        <authorList>
            <person name="Jeong J.-H."/>
            <person name="Song I."/>
            <person name="Kim S."/>
            <person name="Choi T."/>
            <person name="Kim D."/>
            <person name="Ryu S."/>
            <person name="Kim W."/>
        </authorList>
    </citation>
    <scope>NUCLEOTIDE SEQUENCE [LARGE SCALE GENOMIC DNA]</scope>
    <source>
        <tissue evidence="2">Muscle</tissue>
    </source>
</reference>
<protein>
    <submittedName>
        <fullName evidence="2">Polypeptide N-acetylgalactosaminyltransferase 2</fullName>
    </submittedName>
</protein>
<dbReference type="InterPro" id="IPR035992">
    <property type="entry name" value="Ricin_B-like_lectins"/>
</dbReference>